<dbReference type="EMBL" id="LCNV01000051">
    <property type="protein sequence ID" value="KKU62320.1"/>
    <property type="molecule type" value="Genomic_DNA"/>
</dbReference>
<name>A0A0G1UX73_9BACT</name>
<sequence>MGQVNFNLALESITGDVGGAVYPNGIGDIRLIGAVGIAIIGDPATNSLTISGAGLIHQINADVGAAIPAAGLIGMVGGTNIATAGAGNTVTINLDGTTDHAVQVGNAAGALTSLAVGLTGTILTGVTGADPVWTTTTYPATIAIGEILHGSALNVISGLAAGATGETLMGATGAAPGWTASPSFGGTATAATGFTATTGNITATLGDVVITAGNLTIPTTTAAVGQIIQAGNRLLHTFGTNNMFLGITAGNTTLTVANAVVNLGIGLQALSALTDGNWNVVVGHSSAQTLTTGIQNTVLGTAALQIATSAGGNVSIGLGSLAQLLTGTANIAVGNTSGNALVGAESNNILIGHTGVAVESNTIRLGTVGTQTATYLAGNTTSSGSFTSTAGAITASLGDFVATAGDVNIGNVAVAITPPYVNFKKSRTAAVITSGDLLGGITFQGHDSGTYKIGSQITSTSSGTIAAGRVASDLKFYTSPDAVSAAVLRTTIAPTGEVTIAIPDSGTALTVTGVAVTDTIAVPIGDVRVTLGHVYANEFNTITNPAISMALYENTVFAEGTDLNVDVVVVPKGVGGFVLDGLWGGVLLSQWRTEQRDASTADAVPTAIITIPLIAKQMVTITAYVNGFLSTGAEALGGNVMFSVARPAIGNVAVVGNVNITYAASGVSTAALDAGVDVGAQTLVVYVVGVAAETWEWVSTYSYMYTTLP</sequence>
<organism evidence="1 2">
    <name type="scientific">Candidatus Amesbacteria bacterium GW2011_GWA1_47_16</name>
    <dbReference type="NCBI Taxonomy" id="1618353"/>
    <lineage>
        <taxon>Bacteria</taxon>
        <taxon>Candidatus Amesiibacteriota</taxon>
    </lineage>
</organism>
<reference evidence="1 2" key="1">
    <citation type="journal article" date="2015" name="Nature">
        <title>rRNA introns, odd ribosomes, and small enigmatic genomes across a large radiation of phyla.</title>
        <authorList>
            <person name="Brown C.T."/>
            <person name="Hug L.A."/>
            <person name="Thomas B.C."/>
            <person name="Sharon I."/>
            <person name="Castelle C.J."/>
            <person name="Singh A."/>
            <person name="Wilkins M.J."/>
            <person name="Williams K.H."/>
            <person name="Banfield J.F."/>
        </authorList>
    </citation>
    <scope>NUCLEOTIDE SEQUENCE [LARGE SCALE GENOMIC DNA]</scope>
</reference>
<dbReference type="Proteomes" id="UP000034364">
    <property type="component" value="Unassembled WGS sequence"/>
</dbReference>
<proteinExistence type="predicted"/>
<dbReference type="AlphaFoldDB" id="A0A0G1UX73"/>
<protein>
    <submittedName>
        <fullName evidence="1">Uncharacterized protein</fullName>
    </submittedName>
</protein>
<comment type="caution">
    <text evidence="1">The sequence shown here is derived from an EMBL/GenBank/DDBJ whole genome shotgun (WGS) entry which is preliminary data.</text>
</comment>
<accession>A0A0G1UX73</accession>
<evidence type="ECO:0000313" key="2">
    <source>
        <dbReference type="Proteomes" id="UP000034364"/>
    </source>
</evidence>
<gene>
    <name evidence="1" type="ORF">UX87_C0051G0002</name>
</gene>
<evidence type="ECO:0000313" key="1">
    <source>
        <dbReference type="EMBL" id="KKU62320.1"/>
    </source>
</evidence>
<dbReference type="PATRIC" id="fig|1618353.3.peg.1090"/>